<dbReference type="Pfam" id="PF20560">
    <property type="entry name" value="MotA_N"/>
    <property type="match status" value="1"/>
</dbReference>
<evidence type="ECO:0000256" key="4">
    <source>
        <dbReference type="ARBA" id="ARBA00022779"/>
    </source>
</evidence>
<name>A0ABU4VQ25_9ACTN</name>
<dbReference type="RefSeq" id="WP_319955010.1">
    <property type="nucleotide sequence ID" value="NZ_JAXAVX010000008.1"/>
</dbReference>
<dbReference type="PANTHER" id="PTHR30433:SF3">
    <property type="entry name" value="MOTILITY PROTEIN A"/>
    <property type="match status" value="1"/>
</dbReference>
<dbReference type="PANTHER" id="PTHR30433">
    <property type="entry name" value="CHEMOTAXIS PROTEIN MOTA"/>
    <property type="match status" value="1"/>
</dbReference>
<evidence type="ECO:0000259" key="11">
    <source>
        <dbReference type="Pfam" id="PF20560"/>
    </source>
</evidence>
<keyword evidence="13" id="KW-1185">Reference proteome</keyword>
<comment type="similarity">
    <text evidence="7">Belongs to the exbB/tolQ family.</text>
</comment>
<keyword evidence="12" id="KW-0966">Cell projection</keyword>
<evidence type="ECO:0000313" key="13">
    <source>
        <dbReference type="Proteomes" id="UP001277761"/>
    </source>
</evidence>
<keyword evidence="6 9" id="KW-0472">Membrane</keyword>
<keyword evidence="7" id="KW-0653">Protein transport</keyword>
<evidence type="ECO:0000256" key="7">
    <source>
        <dbReference type="RuleBase" id="RU004057"/>
    </source>
</evidence>
<keyword evidence="5 9" id="KW-1133">Transmembrane helix</keyword>
<comment type="caution">
    <text evidence="12">The sequence shown here is derived from an EMBL/GenBank/DDBJ whole genome shotgun (WGS) entry which is preliminary data.</text>
</comment>
<evidence type="ECO:0000256" key="1">
    <source>
        <dbReference type="ARBA" id="ARBA00004651"/>
    </source>
</evidence>
<feature type="transmembrane region" description="Helical" evidence="9">
    <location>
        <begin position="28"/>
        <end position="53"/>
    </location>
</feature>
<feature type="region of interest" description="Disordered" evidence="8">
    <location>
        <begin position="248"/>
        <end position="276"/>
    </location>
</feature>
<dbReference type="InterPro" id="IPR002898">
    <property type="entry name" value="MotA_ExbB_proton_chnl"/>
</dbReference>
<feature type="domain" description="MotA/TolQ/ExbB proton channel" evidence="10">
    <location>
        <begin position="102"/>
        <end position="218"/>
    </location>
</feature>
<proteinExistence type="inferred from homology"/>
<dbReference type="EMBL" id="JAXAVX010000008">
    <property type="protein sequence ID" value="MDX8152855.1"/>
    <property type="molecule type" value="Genomic_DNA"/>
</dbReference>
<evidence type="ECO:0000313" key="12">
    <source>
        <dbReference type="EMBL" id="MDX8152855.1"/>
    </source>
</evidence>
<evidence type="ECO:0000256" key="6">
    <source>
        <dbReference type="ARBA" id="ARBA00023136"/>
    </source>
</evidence>
<comment type="subcellular location">
    <subcellularLocation>
        <location evidence="1">Cell membrane</location>
        <topology evidence="1">Multi-pass membrane protein</topology>
    </subcellularLocation>
    <subcellularLocation>
        <location evidence="7">Membrane</location>
        <topology evidence="7">Multi-pass membrane protein</topology>
    </subcellularLocation>
</comment>
<reference evidence="12 13" key="1">
    <citation type="submission" date="2023-11" db="EMBL/GenBank/DDBJ databases">
        <authorList>
            <person name="Xu M."/>
            <person name="Jiang T."/>
        </authorList>
    </citation>
    <scope>NUCLEOTIDE SEQUENCE [LARGE SCALE GENOMIC DNA]</scope>
    <source>
        <strain evidence="12 13">SD</strain>
    </source>
</reference>
<evidence type="ECO:0000256" key="2">
    <source>
        <dbReference type="ARBA" id="ARBA00022475"/>
    </source>
</evidence>
<organism evidence="12 13">
    <name type="scientific">Patulibacter brassicae</name>
    <dbReference type="NCBI Taxonomy" id="1705717"/>
    <lineage>
        <taxon>Bacteria</taxon>
        <taxon>Bacillati</taxon>
        <taxon>Actinomycetota</taxon>
        <taxon>Thermoleophilia</taxon>
        <taxon>Solirubrobacterales</taxon>
        <taxon>Patulibacteraceae</taxon>
        <taxon>Patulibacter</taxon>
    </lineage>
</organism>
<dbReference type="Proteomes" id="UP001277761">
    <property type="component" value="Unassembled WGS sequence"/>
</dbReference>
<protein>
    <submittedName>
        <fullName evidence="12">Flagellar motor protein</fullName>
    </submittedName>
</protein>
<evidence type="ECO:0000256" key="9">
    <source>
        <dbReference type="SAM" id="Phobius"/>
    </source>
</evidence>
<gene>
    <name evidence="12" type="ORF">SK069_14735</name>
</gene>
<feature type="transmembrane region" description="Helical" evidence="9">
    <location>
        <begin position="149"/>
        <end position="169"/>
    </location>
</feature>
<keyword evidence="4" id="KW-0283">Flagellar rotation</keyword>
<evidence type="ECO:0000259" key="10">
    <source>
        <dbReference type="Pfam" id="PF01618"/>
    </source>
</evidence>
<keyword evidence="7" id="KW-0813">Transport</keyword>
<sequence length="276" mass="28186">MKAATGIGIALACAMIFGGATMEGTQLGVLFSIPSFMIVFGGTVGATMAAVGMETTKAMPGLMKRVMSAEPPDLAGRAGELVGFAEQARRDGLLSLEGKVGEIDDQFCRKGLQLVVDGTEPGALRDVLESEIDAMAARHHVGADAYEKAGGFAPTIGIMGAVLGLMHALGFLNDPAMLGEAIAAAFVATLLGVGIANVVLLPVGARLKALSADEVVLRELTLEGLLAIQAGENPRIVEVRLDALIPPSQRDAAKRGGTGGKGAPTSIDDAPSRRAA</sequence>
<evidence type="ECO:0000256" key="8">
    <source>
        <dbReference type="SAM" id="MobiDB-lite"/>
    </source>
</evidence>
<dbReference type="InterPro" id="IPR046786">
    <property type="entry name" value="MotA_N"/>
</dbReference>
<keyword evidence="2" id="KW-1003">Cell membrane</keyword>
<feature type="domain" description="Motility protein A N-terminal" evidence="11">
    <location>
        <begin position="7"/>
        <end position="70"/>
    </location>
</feature>
<feature type="transmembrane region" description="Helical" evidence="9">
    <location>
        <begin position="181"/>
        <end position="201"/>
    </location>
</feature>
<keyword evidence="3 9" id="KW-0812">Transmembrane</keyword>
<evidence type="ECO:0000256" key="5">
    <source>
        <dbReference type="ARBA" id="ARBA00022989"/>
    </source>
</evidence>
<dbReference type="Pfam" id="PF01618">
    <property type="entry name" value="MotA_ExbB"/>
    <property type="match status" value="1"/>
</dbReference>
<keyword evidence="12" id="KW-0969">Cilium</keyword>
<accession>A0ABU4VQ25</accession>
<dbReference type="InterPro" id="IPR047055">
    <property type="entry name" value="MotA-like"/>
</dbReference>
<keyword evidence="12" id="KW-0282">Flagellum</keyword>
<dbReference type="NCBIfam" id="NF006583">
    <property type="entry name" value="PRK09109.1"/>
    <property type="match status" value="1"/>
</dbReference>
<evidence type="ECO:0000256" key="3">
    <source>
        <dbReference type="ARBA" id="ARBA00022692"/>
    </source>
</evidence>